<evidence type="ECO:0000256" key="1">
    <source>
        <dbReference type="SAM" id="SignalP"/>
    </source>
</evidence>
<evidence type="ECO:0008006" key="4">
    <source>
        <dbReference type="Google" id="ProtNLM"/>
    </source>
</evidence>
<dbReference type="Proteomes" id="UP000240357">
    <property type="component" value="Unassembled WGS sequence"/>
</dbReference>
<proteinExistence type="predicted"/>
<feature type="signal peptide" evidence="1">
    <location>
        <begin position="1"/>
        <end position="20"/>
    </location>
</feature>
<keyword evidence="1" id="KW-0732">Signal</keyword>
<dbReference type="RefSeq" id="WP_106931555.1">
    <property type="nucleotide sequence ID" value="NZ_PYFT01000001.1"/>
</dbReference>
<evidence type="ECO:0000313" key="3">
    <source>
        <dbReference type="Proteomes" id="UP000240357"/>
    </source>
</evidence>
<sequence length="229" mass="25888">MRIRITLALLGCFFTFQALAQPQIIEKTMSVPNDKKVDLRFDFGNNIKITTWDRKDVSVKMTYIINGGRLNNALQPAFTAENGTARIDVKFDRELLKTGRAEDCPDNQRNNYYYQDGVQAFTCQQIDYEVFVPRDANVTVESVHCSIELRNLTGPVHAKSIHGFVDMNWPPKQGADVTLKTVHGDVFSNLALKFTGKKDEQRISGLVNGGGTAIDLETIHNNVYFRQQK</sequence>
<organism evidence="2 3">
    <name type="scientific">Adhaeribacter arboris</name>
    <dbReference type="NCBI Taxonomy" id="2072846"/>
    <lineage>
        <taxon>Bacteria</taxon>
        <taxon>Pseudomonadati</taxon>
        <taxon>Bacteroidota</taxon>
        <taxon>Cytophagia</taxon>
        <taxon>Cytophagales</taxon>
        <taxon>Hymenobacteraceae</taxon>
        <taxon>Adhaeribacter</taxon>
    </lineage>
</organism>
<feature type="chain" id="PRO_5015665838" description="Adhesin domain-containing protein" evidence="1">
    <location>
        <begin position="21"/>
        <end position="229"/>
    </location>
</feature>
<evidence type="ECO:0000313" key="2">
    <source>
        <dbReference type="EMBL" id="PSR55376.1"/>
    </source>
</evidence>
<dbReference type="AlphaFoldDB" id="A0A2T2YIP9"/>
<accession>A0A2T2YIP9</accession>
<protein>
    <recommendedName>
        <fullName evidence="4">Adhesin domain-containing protein</fullName>
    </recommendedName>
</protein>
<reference evidence="2 3" key="1">
    <citation type="submission" date="2018-03" db="EMBL/GenBank/DDBJ databases">
        <title>Adhaeribacter sp. HMF7605 Genome sequencing and assembly.</title>
        <authorList>
            <person name="Kang H."/>
            <person name="Kang J."/>
            <person name="Cha I."/>
            <person name="Kim H."/>
            <person name="Joh K."/>
        </authorList>
    </citation>
    <scope>NUCLEOTIDE SEQUENCE [LARGE SCALE GENOMIC DNA]</scope>
    <source>
        <strain evidence="2 3">HMF7605</strain>
    </source>
</reference>
<gene>
    <name evidence="2" type="ORF">AHMF7605_18630</name>
</gene>
<comment type="caution">
    <text evidence="2">The sequence shown here is derived from an EMBL/GenBank/DDBJ whole genome shotgun (WGS) entry which is preliminary data.</text>
</comment>
<keyword evidence="3" id="KW-1185">Reference proteome</keyword>
<dbReference type="OrthoDB" id="1115882at2"/>
<dbReference type="EMBL" id="PYFT01000001">
    <property type="protein sequence ID" value="PSR55376.1"/>
    <property type="molecule type" value="Genomic_DNA"/>
</dbReference>
<name>A0A2T2YIP9_9BACT</name>